<dbReference type="Proteomes" id="UP001156215">
    <property type="component" value="Chromosome"/>
</dbReference>
<dbReference type="PROSITE" id="PS51371">
    <property type="entry name" value="CBS"/>
    <property type="match status" value="2"/>
</dbReference>
<dbReference type="SMART" id="SM00116">
    <property type="entry name" value="CBS"/>
    <property type="match status" value="2"/>
</dbReference>
<gene>
    <name evidence="4" type="ORF">NB640_07705</name>
</gene>
<sequence length="137" mass="15483">MKIRDIMTRSVVTVEMDDKLSLVKEIFDNSKFHHLLVIDGGKLFGVVSDRDLLKAISPNLGTMVVTYRDLATLNKRVHQIMTRKPITLKPDNSISDAAALFNTHRISCIPVVNDEFQPVGIVSWRDLVKTMLPKPEL</sequence>
<dbReference type="PANTHER" id="PTHR43080">
    <property type="entry name" value="CBS DOMAIN-CONTAINING PROTEIN CBSX3, MITOCHONDRIAL"/>
    <property type="match status" value="1"/>
</dbReference>
<keyword evidence="1 2" id="KW-0129">CBS domain</keyword>
<name>A0A9E9P3I0_9BURK</name>
<dbReference type="InterPro" id="IPR046342">
    <property type="entry name" value="CBS_dom_sf"/>
</dbReference>
<feature type="domain" description="CBS" evidence="3">
    <location>
        <begin position="81"/>
        <end position="137"/>
    </location>
</feature>
<keyword evidence="5" id="KW-1185">Reference proteome</keyword>
<dbReference type="InterPro" id="IPR051257">
    <property type="entry name" value="Diverse_CBS-Domain"/>
</dbReference>
<protein>
    <submittedName>
        <fullName evidence="4">CBS domain-containing protein</fullName>
    </submittedName>
</protein>
<dbReference type="InterPro" id="IPR000644">
    <property type="entry name" value="CBS_dom"/>
</dbReference>
<organism evidence="4 5">
    <name type="scientific">Oxalobacter vibrioformis</name>
    <dbReference type="NCBI Taxonomy" id="933080"/>
    <lineage>
        <taxon>Bacteria</taxon>
        <taxon>Pseudomonadati</taxon>
        <taxon>Pseudomonadota</taxon>
        <taxon>Betaproteobacteria</taxon>
        <taxon>Burkholderiales</taxon>
        <taxon>Oxalobacteraceae</taxon>
        <taxon>Oxalobacter</taxon>
    </lineage>
</organism>
<accession>A0A9E9P3I0</accession>
<reference evidence="4" key="1">
    <citation type="journal article" date="2022" name="Front. Microbiol.">
        <title>New perspectives on an old grouping: The genomic and phenotypic variability of Oxalobacter formigenes and the implications for calcium oxalate stone prevention.</title>
        <authorList>
            <person name="Chmiel J.A."/>
            <person name="Carr C."/>
            <person name="Stuivenberg G.A."/>
            <person name="Venema R."/>
            <person name="Chanyi R.M."/>
            <person name="Al K.F."/>
            <person name="Giguere D."/>
            <person name="Say H."/>
            <person name="Akouris P.P."/>
            <person name="Dominguez Romero S.A."/>
            <person name="Kwong A."/>
            <person name="Tai V."/>
            <person name="Koval S.F."/>
            <person name="Razvi H."/>
            <person name="Bjazevic J."/>
            <person name="Burton J.P."/>
        </authorList>
    </citation>
    <scope>NUCLEOTIDE SEQUENCE</scope>
    <source>
        <strain evidence="4">WoOx3</strain>
    </source>
</reference>
<proteinExistence type="predicted"/>
<evidence type="ECO:0000313" key="5">
    <source>
        <dbReference type="Proteomes" id="UP001156215"/>
    </source>
</evidence>
<dbReference type="CDD" id="cd04584">
    <property type="entry name" value="CBS_pair_AcuB_like"/>
    <property type="match status" value="1"/>
</dbReference>
<dbReference type="SUPFAM" id="SSF54631">
    <property type="entry name" value="CBS-domain pair"/>
    <property type="match status" value="1"/>
</dbReference>
<dbReference type="KEGG" id="ovb:NB640_07705"/>
<evidence type="ECO:0000256" key="2">
    <source>
        <dbReference type="PROSITE-ProRule" id="PRU00703"/>
    </source>
</evidence>
<dbReference type="PANTHER" id="PTHR43080:SF2">
    <property type="entry name" value="CBS DOMAIN-CONTAINING PROTEIN"/>
    <property type="match status" value="1"/>
</dbReference>
<feature type="domain" description="CBS" evidence="3">
    <location>
        <begin position="7"/>
        <end position="62"/>
    </location>
</feature>
<dbReference type="Pfam" id="PF00571">
    <property type="entry name" value="CBS"/>
    <property type="match status" value="2"/>
</dbReference>
<dbReference type="AlphaFoldDB" id="A0A9E9P3I0"/>
<evidence type="ECO:0000256" key="1">
    <source>
        <dbReference type="ARBA" id="ARBA00023122"/>
    </source>
</evidence>
<dbReference type="EMBL" id="CP098242">
    <property type="protein sequence ID" value="WAW09166.1"/>
    <property type="molecule type" value="Genomic_DNA"/>
</dbReference>
<evidence type="ECO:0000313" key="4">
    <source>
        <dbReference type="EMBL" id="WAW09166.1"/>
    </source>
</evidence>
<dbReference type="Gene3D" id="3.10.580.10">
    <property type="entry name" value="CBS-domain"/>
    <property type="match status" value="1"/>
</dbReference>
<evidence type="ECO:0000259" key="3">
    <source>
        <dbReference type="PROSITE" id="PS51371"/>
    </source>
</evidence>